<evidence type="ECO:0000313" key="2">
    <source>
        <dbReference type="EMBL" id="KAG2847939.1"/>
    </source>
</evidence>
<feature type="compositionally biased region" description="Polar residues" evidence="1">
    <location>
        <begin position="149"/>
        <end position="161"/>
    </location>
</feature>
<sequence>MEAATDRLDGNRKFIPYEERKHHIEAKGQNELAKNSYTLKQGTPESRETRNKQALQATAPEPQSVPAPQQESKTLISMMKCTYCLYDNDDTVDCYILQRHLQNGQAKGRNGASSKFQAEAFVESTPTAPLQGSFSGKSRNQHHNDVKSNWKNNSGKPQKPQ</sequence>
<reference evidence="2" key="2">
    <citation type="submission" date="2018-10" db="EMBL/GenBank/DDBJ databases">
        <title>Effector identification in a new, highly contiguous assembly of the strawberry crown rot pathogen Phytophthora cactorum.</title>
        <authorList>
            <person name="Armitage A.D."/>
            <person name="Nellist C.F."/>
            <person name="Bates H."/>
            <person name="Vickerstaff R.J."/>
            <person name="Harrison R.J."/>
        </authorList>
    </citation>
    <scope>NUCLEOTIDE SEQUENCE</scope>
    <source>
        <strain evidence="2">15-7</strain>
        <strain evidence="3">4032</strain>
        <strain evidence="4">4040</strain>
    </source>
</reference>
<protein>
    <submittedName>
        <fullName evidence="5">Uncharacterized protein</fullName>
    </submittedName>
</protein>
<dbReference type="EMBL" id="RCMK01000368">
    <property type="protein sequence ID" value="KAG2933033.1"/>
    <property type="molecule type" value="Genomic_DNA"/>
</dbReference>
<keyword evidence="6" id="KW-1185">Reference proteome</keyword>
<evidence type="ECO:0000313" key="5">
    <source>
        <dbReference type="EMBL" id="RAW38344.1"/>
    </source>
</evidence>
<dbReference type="AlphaFoldDB" id="A0A329SNF0"/>
<feature type="compositionally biased region" description="Polar residues" evidence="1">
    <location>
        <begin position="32"/>
        <end position="44"/>
    </location>
</feature>
<evidence type="ECO:0000313" key="3">
    <source>
        <dbReference type="EMBL" id="KAG2919636.1"/>
    </source>
</evidence>
<feature type="compositionally biased region" description="Polar residues" evidence="1">
    <location>
        <begin position="124"/>
        <end position="138"/>
    </location>
</feature>
<dbReference type="Proteomes" id="UP000735874">
    <property type="component" value="Unassembled WGS sequence"/>
</dbReference>
<dbReference type="Proteomes" id="UP000736787">
    <property type="component" value="Unassembled WGS sequence"/>
</dbReference>
<evidence type="ECO:0000256" key="1">
    <source>
        <dbReference type="SAM" id="MobiDB-lite"/>
    </source>
</evidence>
<gene>
    <name evidence="5" type="ORF">PC110_g5444</name>
    <name evidence="2" type="ORF">PC113_g17670</name>
    <name evidence="3" type="ORF">PC115_g10067</name>
    <name evidence="4" type="ORF">PC117_g12963</name>
</gene>
<name>A0A329SNF0_9STRA</name>
<dbReference type="VEuPathDB" id="FungiDB:PC110_g5444"/>
<evidence type="ECO:0000313" key="4">
    <source>
        <dbReference type="EMBL" id="KAG2933033.1"/>
    </source>
</evidence>
<reference evidence="5 6" key="1">
    <citation type="submission" date="2018-01" db="EMBL/GenBank/DDBJ databases">
        <title>Draft genome of the strawberry crown rot pathogen Phytophthora cactorum.</title>
        <authorList>
            <person name="Armitage A.D."/>
            <person name="Lysoe E."/>
            <person name="Nellist C.F."/>
            <person name="Harrison R.J."/>
            <person name="Brurberg M.B."/>
        </authorList>
    </citation>
    <scope>NUCLEOTIDE SEQUENCE [LARGE SCALE GENOMIC DNA]</scope>
    <source>
        <strain evidence="5 6">10300</strain>
    </source>
</reference>
<dbReference type="Proteomes" id="UP000251314">
    <property type="component" value="Unassembled WGS sequence"/>
</dbReference>
<proteinExistence type="predicted"/>
<feature type="region of interest" description="Disordered" evidence="1">
    <location>
        <begin position="122"/>
        <end position="161"/>
    </location>
</feature>
<evidence type="ECO:0000313" key="6">
    <source>
        <dbReference type="Proteomes" id="UP000251314"/>
    </source>
</evidence>
<feature type="region of interest" description="Disordered" evidence="1">
    <location>
        <begin position="25"/>
        <end position="71"/>
    </location>
</feature>
<comment type="caution">
    <text evidence="5">The sequence shown here is derived from an EMBL/GenBank/DDBJ whole genome shotgun (WGS) entry which is preliminary data.</text>
</comment>
<dbReference type="OrthoDB" id="126665at2759"/>
<dbReference type="EMBL" id="MJFZ01000091">
    <property type="protein sequence ID" value="RAW38344.1"/>
    <property type="molecule type" value="Genomic_DNA"/>
</dbReference>
<dbReference type="EMBL" id="RCMG01000777">
    <property type="protein sequence ID" value="KAG2847939.1"/>
    <property type="molecule type" value="Genomic_DNA"/>
</dbReference>
<dbReference type="EMBL" id="RCMI01000289">
    <property type="protein sequence ID" value="KAG2919636.1"/>
    <property type="molecule type" value="Genomic_DNA"/>
</dbReference>
<dbReference type="Proteomes" id="UP000774804">
    <property type="component" value="Unassembled WGS sequence"/>
</dbReference>
<organism evidence="5 6">
    <name type="scientific">Phytophthora cactorum</name>
    <dbReference type="NCBI Taxonomy" id="29920"/>
    <lineage>
        <taxon>Eukaryota</taxon>
        <taxon>Sar</taxon>
        <taxon>Stramenopiles</taxon>
        <taxon>Oomycota</taxon>
        <taxon>Peronosporomycetes</taxon>
        <taxon>Peronosporales</taxon>
        <taxon>Peronosporaceae</taxon>
        <taxon>Phytophthora</taxon>
    </lineage>
</organism>
<accession>A0A329SNF0</accession>